<evidence type="ECO:0000256" key="3">
    <source>
        <dbReference type="ARBA" id="ARBA00023163"/>
    </source>
</evidence>
<evidence type="ECO:0000256" key="2">
    <source>
        <dbReference type="ARBA" id="ARBA00023125"/>
    </source>
</evidence>
<protein>
    <submittedName>
        <fullName evidence="5">Helix-turn-helix transcriptional regulator</fullName>
    </submittedName>
</protein>
<keyword evidence="2" id="KW-0238">DNA-binding</keyword>
<dbReference type="InterPro" id="IPR018060">
    <property type="entry name" value="HTH_AraC"/>
</dbReference>
<organism evidence="5 6">
    <name type="scientific">Sediminibacterium roseum</name>
    <dbReference type="NCBI Taxonomy" id="1978412"/>
    <lineage>
        <taxon>Bacteria</taxon>
        <taxon>Pseudomonadati</taxon>
        <taxon>Bacteroidota</taxon>
        <taxon>Chitinophagia</taxon>
        <taxon>Chitinophagales</taxon>
        <taxon>Chitinophagaceae</taxon>
        <taxon>Sediminibacterium</taxon>
    </lineage>
</organism>
<dbReference type="Pfam" id="PF12833">
    <property type="entry name" value="HTH_18"/>
    <property type="match status" value="1"/>
</dbReference>
<feature type="domain" description="HTH araC/xylS-type" evidence="4">
    <location>
        <begin position="35"/>
        <end position="132"/>
    </location>
</feature>
<keyword evidence="6" id="KW-1185">Reference proteome</keyword>
<evidence type="ECO:0000256" key="1">
    <source>
        <dbReference type="ARBA" id="ARBA00023015"/>
    </source>
</evidence>
<proteinExistence type="predicted"/>
<keyword evidence="3" id="KW-0804">Transcription</keyword>
<evidence type="ECO:0000313" key="5">
    <source>
        <dbReference type="EMBL" id="NCI51923.1"/>
    </source>
</evidence>
<dbReference type="Gene3D" id="1.10.10.60">
    <property type="entry name" value="Homeodomain-like"/>
    <property type="match status" value="1"/>
</dbReference>
<reference evidence="5 6" key="1">
    <citation type="submission" date="2020-01" db="EMBL/GenBank/DDBJ databases">
        <title>Genome analysis.</title>
        <authorList>
            <person name="Wu S."/>
            <person name="Wang G."/>
        </authorList>
    </citation>
    <scope>NUCLEOTIDE SEQUENCE [LARGE SCALE GENOMIC DNA]</scope>
    <source>
        <strain evidence="5 6">SYL130</strain>
    </source>
</reference>
<keyword evidence="1" id="KW-0805">Transcription regulation</keyword>
<gene>
    <name evidence="5" type="ORF">GWC95_18510</name>
</gene>
<comment type="caution">
    <text evidence="5">The sequence shown here is derived from an EMBL/GenBank/DDBJ whole genome shotgun (WGS) entry which is preliminary data.</text>
</comment>
<dbReference type="InterPro" id="IPR009057">
    <property type="entry name" value="Homeodomain-like_sf"/>
</dbReference>
<evidence type="ECO:0000259" key="4">
    <source>
        <dbReference type="PROSITE" id="PS01124"/>
    </source>
</evidence>
<evidence type="ECO:0000313" key="6">
    <source>
        <dbReference type="Proteomes" id="UP000753802"/>
    </source>
</evidence>
<dbReference type="SMART" id="SM00342">
    <property type="entry name" value="HTH_ARAC"/>
    <property type="match status" value="1"/>
</dbReference>
<dbReference type="EMBL" id="JAACJS010000015">
    <property type="protein sequence ID" value="NCI51923.1"/>
    <property type="molecule type" value="Genomic_DNA"/>
</dbReference>
<dbReference type="PROSITE" id="PS01124">
    <property type="entry name" value="HTH_ARAC_FAMILY_2"/>
    <property type="match status" value="1"/>
</dbReference>
<name>A0ABX0A3C6_9BACT</name>
<dbReference type="Proteomes" id="UP000753802">
    <property type="component" value="Unassembled WGS sequence"/>
</dbReference>
<dbReference type="PANTHER" id="PTHR43280:SF32">
    <property type="entry name" value="TRANSCRIPTIONAL REGULATORY PROTEIN"/>
    <property type="match status" value="1"/>
</dbReference>
<dbReference type="PANTHER" id="PTHR43280">
    <property type="entry name" value="ARAC-FAMILY TRANSCRIPTIONAL REGULATOR"/>
    <property type="match status" value="1"/>
</dbReference>
<accession>A0ABX0A3C6</accession>
<sequence length="147" mass="16913">MARPLQYCPNFAPMTKKIFARQQEITAAFLEEIDKHLLDIVEGRATEMFEIRDLAQLLHIHPTHLANTVKQATGKSACYFFEEKILTIAKRMLGENTMPINAIASLLTYDPSNFTKFFKRFTGETPKNYRNRVLAQQMAQKTETVTI</sequence>
<dbReference type="SUPFAM" id="SSF46689">
    <property type="entry name" value="Homeodomain-like"/>
    <property type="match status" value="1"/>
</dbReference>